<evidence type="ECO:0000313" key="8">
    <source>
        <dbReference type="EMBL" id="SHI02084.1"/>
    </source>
</evidence>
<evidence type="ECO:0008006" key="10">
    <source>
        <dbReference type="Google" id="ProtNLM"/>
    </source>
</evidence>
<dbReference type="Proteomes" id="UP000184139">
    <property type="component" value="Unassembled WGS sequence"/>
</dbReference>
<protein>
    <recommendedName>
        <fullName evidence="10">AEC family transporter</fullName>
    </recommendedName>
</protein>
<accession>A0A1M5XRB1</accession>
<evidence type="ECO:0000256" key="1">
    <source>
        <dbReference type="ARBA" id="ARBA00004141"/>
    </source>
</evidence>
<dbReference type="RefSeq" id="WP_073377652.1">
    <property type="nucleotide sequence ID" value="NZ_FQXS01000022.1"/>
</dbReference>
<evidence type="ECO:0000256" key="4">
    <source>
        <dbReference type="ARBA" id="ARBA00022692"/>
    </source>
</evidence>
<feature type="transmembrane region" description="Helical" evidence="7">
    <location>
        <begin position="69"/>
        <end position="91"/>
    </location>
</feature>
<dbReference type="Pfam" id="PF03547">
    <property type="entry name" value="Mem_trans"/>
    <property type="match status" value="2"/>
</dbReference>
<keyword evidence="2" id="KW-0813">Transport</keyword>
<reference evidence="8 9" key="1">
    <citation type="submission" date="2016-11" db="EMBL/GenBank/DDBJ databases">
        <authorList>
            <person name="Jaros S."/>
            <person name="Januszkiewicz K."/>
            <person name="Wedrychowicz H."/>
        </authorList>
    </citation>
    <scope>NUCLEOTIDE SEQUENCE [LARGE SCALE GENOMIC DNA]</scope>
    <source>
        <strain evidence="8 9">DSM 9705</strain>
    </source>
</reference>
<evidence type="ECO:0000256" key="3">
    <source>
        <dbReference type="ARBA" id="ARBA00022475"/>
    </source>
</evidence>
<sequence length="305" mass="32470">MQAIVATFFNPILPVFAIMLVGLFFGRRGFFDNASAQAINRFVFFVAVPALLFSLLSDAAFRQVDWRLLVLYFVSEMILFAVGAALARLVFRRDWGEALLIGMASCFVNHVFFVLPIAQFLYGDQAAIPITAVIVVDTTVIFAGTIIGLEIASHRDEPLWKVGRFFLRNPVLVAIALGLAVNVLGLEMPAGIRTFCTFTGSAAAPAALFSLGVILAGAGGRGWDGVAVATTGLKVLLHPLVAWLLFQGLTGVDRIGGEATLLIAAGPCGAMPFVLALQYRIASASIGRAIVYSTIASLFTLAVLA</sequence>
<keyword evidence="6 7" id="KW-0472">Membrane</keyword>
<feature type="transmembrane region" description="Helical" evidence="7">
    <location>
        <begin position="38"/>
        <end position="57"/>
    </location>
</feature>
<evidence type="ECO:0000256" key="7">
    <source>
        <dbReference type="SAM" id="Phobius"/>
    </source>
</evidence>
<dbReference type="OrthoDB" id="9805563at2"/>
<keyword evidence="9" id="KW-1185">Reference proteome</keyword>
<dbReference type="EMBL" id="FQXS01000022">
    <property type="protein sequence ID" value="SHI02084.1"/>
    <property type="molecule type" value="Genomic_DNA"/>
</dbReference>
<keyword evidence="3" id="KW-1003">Cell membrane</keyword>
<dbReference type="GO" id="GO:0055085">
    <property type="term" value="P:transmembrane transport"/>
    <property type="evidence" value="ECO:0007669"/>
    <property type="project" value="InterPro"/>
</dbReference>
<keyword evidence="5 7" id="KW-1133">Transmembrane helix</keyword>
<feature type="transmembrane region" description="Helical" evidence="7">
    <location>
        <begin position="258"/>
        <end position="279"/>
    </location>
</feature>
<feature type="transmembrane region" description="Helical" evidence="7">
    <location>
        <begin position="192"/>
        <end position="218"/>
    </location>
</feature>
<dbReference type="STRING" id="1121409.SAMN02745124_03263"/>
<dbReference type="GO" id="GO:0016020">
    <property type="term" value="C:membrane"/>
    <property type="evidence" value="ECO:0007669"/>
    <property type="project" value="UniProtKB-SubCell"/>
</dbReference>
<dbReference type="PANTHER" id="PTHR36838:SF3">
    <property type="entry name" value="TRANSPORTER AUXIN EFFLUX CARRIER EC FAMILY"/>
    <property type="match status" value="1"/>
</dbReference>
<feature type="transmembrane region" description="Helical" evidence="7">
    <location>
        <begin position="225"/>
        <end position="246"/>
    </location>
</feature>
<feature type="transmembrane region" description="Helical" evidence="7">
    <location>
        <begin position="165"/>
        <end position="186"/>
    </location>
</feature>
<feature type="transmembrane region" description="Helical" evidence="7">
    <location>
        <begin position="128"/>
        <end position="153"/>
    </location>
</feature>
<feature type="transmembrane region" description="Helical" evidence="7">
    <location>
        <begin position="98"/>
        <end position="122"/>
    </location>
</feature>
<name>A0A1M5XRB1_9BACT</name>
<keyword evidence="4 7" id="KW-0812">Transmembrane</keyword>
<evidence type="ECO:0000313" key="9">
    <source>
        <dbReference type="Proteomes" id="UP000184139"/>
    </source>
</evidence>
<feature type="transmembrane region" description="Helical" evidence="7">
    <location>
        <begin position="286"/>
        <end position="304"/>
    </location>
</feature>
<evidence type="ECO:0000256" key="2">
    <source>
        <dbReference type="ARBA" id="ARBA00022448"/>
    </source>
</evidence>
<organism evidence="8 9">
    <name type="scientific">Desulfofustis glycolicus DSM 9705</name>
    <dbReference type="NCBI Taxonomy" id="1121409"/>
    <lineage>
        <taxon>Bacteria</taxon>
        <taxon>Pseudomonadati</taxon>
        <taxon>Thermodesulfobacteriota</taxon>
        <taxon>Desulfobulbia</taxon>
        <taxon>Desulfobulbales</taxon>
        <taxon>Desulfocapsaceae</taxon>
        <taxon>Desulfofustis</taxon>
    </lineage>
</organism>
<evidence type="ECO:0000256" key="5">
    <source>
        <dbReference type="ARBA" id="ARBA00022989"/>
    </source>
</evidence>
<comment type="subcellular location">
    <subcellularLocation>
        <location evidence="1">Membrane</location>
        <topology evidence="1">Multi-pass membrane protein</topology>
    </subcellularLocation>
</comment>
<dbReference type="InterPro" id="IPR004776">
    <property type="entry name" value="Mem_transp_PIN-like"/>
</dbReference>
<dbReference type="PANTHER" id="PTHR36838">
    <property type="entry name" value="AUXIN EFFLUX CARRIER FAMILY PROTEIN"/>
    <property type="match status" value="1"/>
</dbReference>
<proteinExistence type="predicted"/>
<gene>
    <name evidence="8" type="ORF">SAMN02745124_03263</name>
</gene>
<dbReference type="AlphaFoldDB" id="A0A1M5XRB1"/>
<feature type="transmembrane region" description="Helical" evidence="7">
    <location>
        <begin position="6"/>
        <end position="26"/>
    </location>
</feature>
<evidence type="ECO:0000256" key="6">
    <source>
        <dbReference type="ARBA" id="ARBA00023136"/>
    </source>
</evidence>